<dbReference type="KEGG" id="mea:Mex_2p1034"/>
<geneLocation type="plasmid" evidence="1 2">
    <name>megaplasmid</name>
</geneLocation>
<evidence type="ECO:0000313" key="1">
    <source>
        <dbReference type="EMBL" id="ACS43821.1"/>
    </source>
</evidence>
<keyword evidence="1" id="KW-0614">Plasmid</keyword>
<name>C5B5T9_METEA</name>
<sequence length="130" mass="14067">MGRGIAVEFYSATFYDIRLRLVDDPCRSVLKAIVAVIFTRADEVPKACGLYVSIAASPQKAFAALLGLKCAQCHLEAADSSLVYNVELNTVAVKIFFQPSSIAQASSQAALCQTDDNVNFSVSYLLKHTD</sequence>
<proteinExistence type="predicted"/>
<organism evidence="1 2">
    <name type="scientific">Methylorubrum extorquens (strain ATCC 14718 / DSM 1338 / JCM 2805 / NCIMB 9133 / AM1)</name>
    <name type="common">Methylobacterium extorquens</name>
    <dbReference type="NCBI Taxonomy" id="272630"/>
    <lineage>
        <taxon>Bacteria</taxon>
        <taxon>Pseudomonadati</taxon>
        <taxon>Pseudomonadota</taxon>
        <taxon>Alphaproteobacteria</taxon>
        <taxon>Hyphomicrobiales</taxon>
        <taxon>Methylobacteriaceae</taxon>
        <taxon>Methylorubrum</taxon>
    </lineage>
</organism>
<protein>
    <submittedName>
        <fullName evidence="1">Uncharacterized protein</fullName>
    </submittedName>
</protein>
<dbReference type="EMBL" id="CP001511">
    <property type="protein sequence ID" value="ACS43821.1"/>
    <property type="molecule type" value="Genomic_DNA"/>
</dbReference>
<dbReference type="AlphaFoldDB" id="C5B5T9"/>
<gene>
    <name evidence="1" type="ordered locus">MexAM1_META2p1034</name>
</gene>
<reference evidence="1 2" key="1">
    <citation type="journal article" date="2009" name="PLoS ONE">
        <title>Methylobacterium genome sequences: a reference blueprint to investigate microbial metabolism of C1 compounds from natural and industrial sources.</title>
        <authorList>
            <person name="Vuilleumier S."/>
            <person name="Chistoserdova L."/>
            <person name="Lee M.-C."/>
            <person name="Bringel F."/>
            <person name="Lajus A."/>
            <person name="Zhou Y."/>
            <person name="Gourion B."/>
            <person name="Barbe V."/>
            <person name="Chang J."/>
            <person name="Cruveiller S."/>
            <person name="Dossat C."/>
            <person name="Gillett W."/>
            <person name="Gruffaz C."/>
            <person name="Haugen E."/>
            <person name="Hourcade E."/>
            <person name="Levy R."/>
            <person name="Mangenot S."/>
            <person name="Muller E."/>
            <person name="Nadalig T."/>
            <person name="Pagni M."/>
            <person name="Penny C."/>
            <person name="Peyraud R."/>
            <person name="Robinson D.G."/>
            <person name="Roche D."/>
            <person name="Rouy Z."/>
            <person name="Saenampechek C."/>
            <person name="Salvignol G."/>
            <person name="Vallenet D."/>
            <person name="Wu Z."/>
            <person name="Marx C.J."/>
            <person name="Vorholt J.A."/>
            <person name="Olson M.V."/>
            <person name="Kaul R."/>
            <person name="Weissenbach J."/>
            <person name="Medigue C."/>
            <person name="Lidstrom M.E."/>
        </authorList>
    </citation>
    <scope>NUCLEOTIDE SEQUENCE [LARGE SCALE GENOMIC DNA]</scope>
    <source>
        <strain evidence="2">ATCC 14718 / DSM 1338 / JCM 2805 / NCIMB 9133 / AM1</strain>
    </source>
</reference>
<keyword evidence="2" id="KW-1185">Reference proteome</keyword>
<dbReference type="Proteomes" id="UP000009081">
    <property type="component" value="Plasmid megaplasmid"/>
</dbReference>
<evidence type="ECO:0000313" key="2">
    <source>
        <dbReference type="Proteomes" id="UP000009081"/>
    </source>
</evidence>
<dbReference type="HOGENOM" id="CLU_1935562_0_0_5"/>
<accession>C5B5T9</accession>